<comment type="subcellular location">
    <subcellularLocation>
        <location evidence="3">Cytoplasm</location>
    </subcellularLocation>
    <subcellularLocation>
        <location evidence="2">Nucleus</location>
    </subcellularLocation>
</comment>
<reference evidence="17 18" key="1">
    <citation type="journal article" date="2013" name="Nature">
        <title>Insights into bilaterian evolution from three spiralian genomes.</title>
        <authorList>
            <person name="Simakov O."/>
            <person name="Marletaz F."/>
            <person name="Cho S.J."/>
            <person name="Edsinger-Gonzales E."/>
            <person name="Havlak P."/>
            <person name="Hellsten U."/>
            <person name="Kuo D.H."/>
            <person name="Larsson T."/>
            <person name="Lv J."/>
            <person name="Arendt D."/>
            <person name="Savage R."/>
            <person name="Osoegawa K."/>
            <person name="de Jong P."/>
            <person name="Grimwood J."/>
            <person name="Chapman J.A."/>
            <person name="Shapiro H."/>
            <person name="Aerts A."/>
            <person name="Otillar R.P."/>
            <person name="Terry A.Y."/>
            <person name="Boore J.L."/>
            <person name="Grigoriev I.V."/>
            <person name="Lindberg D.R."/>
            <person name="Seaver E.C."/>
            <person name="Weisblat D.A."/>
            <person name="Putnam N.H."/>
            <person name="Rokhsar D.S."/>
        </authorList>
    </citation>
    <scope>NUCLEOTIDE SEQUENCE [LARGE SCALE GENOMIC DNA]</scope>
</reference>
<keyword evidence="7" id="KW-0645">Protease</keyword>
<evidence type="ECO:0000256" key="6">
    <source>
        <dbReference type="ARBA" id="ARBA00022490"/>
    </source>
</evidence>
<feature type="domain" description="USP" evidence="16">
    <location>
        <begin position="88"/>
        <end position="409"/>
    </location>
</feature>
<accession>V4B8S2</accession>
<dbReference type="SUPFAM" id="SSF54236">
    <property type="entry name" value="Ubiquitin-like"/>
    <property type="match status" value="1"/>
</dbReference>
<keyword evidence="6" id="KW-0963">Cytoplasm</keyword>
<dbReference type="GeneID" id="20233116"/>
<dbReference type="CTD" id="20233116"/>
<dbReference type="InterPro" id="IPR018200">
    <property type="entry name" value="USP_CS"/>
</dbReference>
<keyword evidence="12" id="KW-0539">Nucleus</keyword>
<dbReference type="GO" id="GO:0016579">
    <property type="term" value="P:protein deubiquitination"/>
    <property type="evidence" value="ECO:0007669"/>
    <property type="project" value="InterPro"/>
</dbReference>
<keyword evidence="18" id="KW-1185">Reference proteome</keyword>
<keyword evidence="10" id="KW-0378">Hydrolase</keyword>
<keyword evidence="8" id="KW-0677">Repeat</keyword>
<dbReference type="OMA" id="YLGQEKW"/>
<dbReference type="InterPro" id="IPR050164">
    <property type="entry name" value="Peptidase_C19"/>
</dbReference>
<evidence type="ECO:0000256" key="14">
    <source>
        <dbReference type="SAM" id="MobiDB-lite"/>
    </source>
</evidence>
<proteinExistence type="inferred from homology"/>
<dbReference type="PROSITE" id="PS00973">
    <property type="entry name" value="USP_2"/>
    <property type="match status" value="1"/>
</dbReference>
<dbReference type="InterPro" id="IPR033841">
    <property type="entry name" value="Pep_USP48"/>
</dbReference>
<keyword evidence="9" id="KW-0833">Ubl conjugation pathway</keyword>
<dbReference type="Pfam" id="PF00240">
    <property type="entry name" value="ubiquitin"/>
    <property type="match status" value="1"/>
</dbReference>
<dbReference type="EC" id="3.4.19.12" evidence="5"/>
<comment type="similarity">
    <text evidence="4">Belongs to the peptidase C19 family.</text>
</comment>
<dbReference type="PROSITE" id="PS50053">
    <property type="entry name" value="UBIQUITIN_2"/>
    <property type="match status" value="1"/>
</dbReference>
<evidence type="ECO:0000259" key="15">
    <source>
        <dbReference type="PROSITE" id="PS50053"/>
    </source>
</evidence>
<dbReference type="Gene3D" id="3.10.20.90">
    <property type="entry name" value="Phosphatidylinositol 3-kinase Catalytic Subunit, Chain A, domain 1"/>
    <property type="match status" value="1"/>
</dbReference>
<dbReference type="GO" id="GO:0004843">
    <property type="term" value="F:cysteine-type deubiquitinase activity"/>
    <property type="evidence" value="ECO:0007669"/>
    <property type="project" value="UniProtKB-EC"/>
</dbReference>
<dbReference type="InterPro" id="IPR038765">
    <property type="entry name" value="Papain-like_cys_pep_sf"/>
</dbReference>
<dbReference type="EMBL" id="KB203301">
    <property type="protein sequence ID" value="ESO85194.1"/>
    <property type="molecule type" value="Genomic_DNA"/>
</dbReference>
<protein>
    <recommendedName>
        <fullName evidence="13">Ubiquitin carboxyl-terminal hydrolase 48</fullName>
        <ecNumber evidence="5">3.4.19.12</ecNumber>
    </recommendedName>
</protein>
<dbReference type="AlphaFoldDB" id="V4B8S2"/>
<sequence length="1023" mass="118256">MPPKLQLDKEAWKWADTTQPDNVTDDNVATAYRIPVKPCLQGTCKRNCKGNPFCLNGIGEKQWLGELDLRKYTDFDPEVERREKNSYVGLKNLGATCYVNTFLQLWFHNSAVRQAIFKWRDSDSTDVVDENWTPSSICGQLQLIFSLLRYSEKRFIDPTWFINHLGLDTGLQQDAQEFCKLFLNLLESAMCQTVELNIIQEQFRGQYFYVITCKNCGGESKTSSMFYELDLNIQGQKTLQQALDNFLQEEVLEGENRYLCRYCQEKQDATRAIRLDTIPPVLNLQILRFIFDKKTGHKKKLNSFLQFPDTLDMSKYLHTDKPVVYQLQAVLIHSGPSAYSGHYTAHILSDDKTAWYRFNDENIHKMMGKKLQLGTEDEADLLGKEQKIPKTSKGFHSSKNAYMLVYSRQDSEHKDEYNLLPSAVQDYIQKDNEKFNSWISEILNSRDCNIENGKAKQSEIQTIYKSLLINDGRQQIDNMEWINSEWLSKWLSNPNDVLPIDNSILLCPHQKLDPDMICKVKCININGGQQLYNLYNGGPRLKGQEVLCKACVVRRCQVIQLKLKMAADDQKISSLMKNINKSEKLYWIGKSSLRSWKRLALSQLESEERVPNGNSNGTGNGATSPENNDDDVNDQMEPSFSFNTDLLCDNHGNLSCDENTRKMIPEDVWKILYGYFPQSKQYTLDHPVCPQCQAINLEKSEIKLLKKKRIEEQKNELCDLYFDRRRPSLEDQSLSQLYIVSKIFTTEWRKYIKDNGRTLPITCINNQILLCEHNKFLYSAQELYHQSNVVLLYPNEWKILCSYMSCDVDINIIRYKEDSDTNLTTITIPGVCETCQQVRLQAEKDEKYNFRNTVIYVYKEVVTQGQVSVDNLSINTLANGTGTQDKNLNEVDDNNIEPPDKMQKIDPDEISRRKSQRRRKVRGEKEINVSSSMTLKELKIKIMNIFSVPPFDQTLILDGEILNDNTATLQQLKIYPACNILVKVDEPSEDHSVIEDILTGLYIICHTFVINFSLQYRGAQMTQ</sequence>
<evidence type="ECO:0000259" key="16">
    <source>
        <dbReference type="PROSITE" id="PS50235"/>
    </source>
</evidence>
<evidence type="ECO:0000256" key="10">
    <source>
        <dbReference type="ARBA" id="ARBA00022801"/>
    </source>
</evidence>
<dbReference type="PANTHER" id="PTHR24006:SF722">
    <property type="entry name" value="UBIQUITIN CARBOXYL-TERMINAL HYDROLASE 48"/>
    <property type="match status" value="1"/>
</dbReference>
<dbReference type="PANTHER" id="PTHR24006">
    <property type="entry name" value="UBIQUITIN CARBOXYL-TERMINAL HYDROLASE"/>
    <property type="match status" value="1"/>
</dbReference>
<evidence type="ECO:0000256" key="9">
    <source>
        <dbReference type="ARBA" id="ARBA00022786"/>
    </source>
</evidence>
<dbReference type="Pfam" id="PF00443">
    <property type="entry name" value="UCH"/>
    <property type="match status" value="1"/>
</dbReference>
<keyword evidence="11" id="KW-0788">Thiol protease</keyword>
<dbReference type="GO" id="GO:0006508">
    <property type="term" value="P:proteolysis"/>
    <property type="evidence" value="ECO:0007669"/>
    <property type="project" value="UniProtKB-KW"/>
</dbReference>
<feature type="compositionally biased region" description="Basic and acidic residues" evidence="14">
    <location>
        <begin position="898"/>
        <end position="912"/>
    </location>
</feature>
<evidence type="ECO:0000256" key="13">
    <source>
        <dbReference type="ARBA" id="ARBA00035173"/>
    </source>
</evidence>
<dbReference type="Proteomes" id="UP000030746">
    <property type="component" value="Unassembled WGS sequence"/>
</dbReference>
<dbReference type="GO" id="GO:0004197">
    <property type="term" value="F:cysteine-type endopeptidase activity"/>
    <property type="evidence" value="ECO:0007669"/>
    <property type="project" value="InterPro"/>
</dbReference>
<dbReference type="SUPFAM" id="SSF54001">
    <property type="entry name" value="Cysteine proteinases"/>
    <property type="match status" value="1"/>
</dbReference>
<comment type="catalytic activity">
    <reaction evidence="1">
        <text>Thiol-dependent hydrolysis of ester, thioester, amide, peptide and isopeptide bonds formed by the C-terminal Gly of ubiquitin (a 76-residue protein attached to proteins as an intracellular targeting signal).</text>
        <dbReference type="EC" id="3.4.19.12"/>
    </reaction>
</comment>
<dbReference type="SUPFAM" id="SSF143791">
    <property type="entry name" value="DUSP-like"/>
    <property type="match status" value="2"/>
</dbReference>
<evidence type="ECO:0000256" key="8">
    <source>
        <dbReference type="ARBA" id="ARBA00022737"/>
    </source>
</evidence>
<dbReference type="InterPro" id="IPR001394">
    <property type="entry name" value="Peptidase_C19_UCH"/>
</dbReference>
<dbReference type="OrthoDB" id="289038at2759"/>
<evidence type="ECO:0000256" key="12">
    <source>
        <dbReference type="ARBA" id="ARBA00023242"/>
    </source>
</evidence>
<feature type="region of interest" description="Disordered" evidence="14">
    <location>
        <begin position="883"/>
        <end position="923"/>
    </location>
</feature>
<dbReference type="PROSITE" id="PS50235">
    <property type="entry name" value="USP_3"/>
    <property type="match status" value="1"/>
</dbReference>
<evidence type="ECO:0000256" key="4">
    <source>
        <dbReference type="ARBA" id="ARBA00009085"/>
    </source>
</evidence>
<feature type="compositionally biased region" description="Basic residues" evidence="14">
    <location>
        <begin position="913"/>
        <end position="922"/>
    </location>
</feature>
<evidence type="ECO:0000313" key="18">
    <source>
        <dbReference type="Proteomes" id="UP000030746"/>
    </source>
</evidence>
<dbReference type="InterPro" id="IPR035927">
    <property type="entry name" value="DUSP-like_sf"/>
</dbReference>
<name>V4B8S2_LOTGI</name>
<dbReference type="Gene3D" id="3.90.70.10">
    <property type="entry name" value="Cysteine proteinases"/>
    <property type="match status" value="1"/>
</dbReference>
<dbReference type="CDD" id="cd01795">
    <property type="entry name" value="Ubl_USP48"/>
    <property type="match status" value="1"/>
</dbReference>
<evidence type="ECO:0000256" key="11">
    <source>
        <dbReference type="ARBA" id="ARBA00022807"/>
    </source>
</evidence>
<evidence type="ECO:0000256" key="7">
    <source>
        <dbReference type="ARBA" id="ARBA00022670"/>
    </source>
</evidence>
<evidence type="ECO:0000256" key="5">
    <source>
        <dbReference type="ARBA" id="ARBA00012759"/>
    </source>
</evidence>
<dbReference type="CDD" id="cd02668">
    <property type="entry name" value="Peptidase_C19L"/>
    <property type="match status" value="1"/>
</dbReference>
<dbReference type="KEGG" id="lgi:LOTGIDRAFT_130809"/>
<evidence type="ECO:0000313" key="17">
    <source>
        <dbReference type="EMBL" id="ESO85194.1"/>
    </source>
</evidence>
<evidence type="ECO:0000256" key="2">
    <source>
        <dbReference type="ARBA" id="ARBA00004123"/>
    </source>
</evidence>
<dbReference type="STRING" id="225164.V4B8S2"/>
<dbReference type="GO" id="GO:0005634">
    <property type="term" value="C:nucleus"/>
    <property type="evidence" value="ECO:0007669"/>
    <property type="project" value="UniProtKB-SubCell"/>
</dbReference>
<feature type="compositionally biased region" description="Low complexity" evidence="14">
    <location>
        <begin position="612"/>
        <end position="624"/>
    </location>
</feature>
<feature type="domain" description="Ubiquitin-like" evidence="15">
    <location>
        <begin position="926"/>
        <end position="989"/>
    </location>
</feature>
<evidence type="ECO:0000256" key="1">
    <source>
        <dbReference type="ARBA" id="ARBA00000707"/>
    </source>
</evidence>
<dbReference type="InterPro" id="IPR028889">
    <property type="entry name" value="USP"/>
</dbReference>
<feature type="region of interest" description="Disordered" evidence="14">
    <location>
        <begin position="607"/>
        <end position="636"/>
    </location>
</feature>
<organism evidence="17 18">
    <name type="scientific">Lottia gigantea</name>
    <name type="common">Giant owl limpet</name>
    <dbReference type="NCBI Taxonomy" id="225164"/>
    <lineage>
        <taxon>Eukaryota</taxon>
        <taxon>Metazoa</taxon>
        <taxon>Spiralia</taxon>
        <taxon>Lophotrochozoa</taxon>
        <taxon>Mollusca</taxon>
        <taxon>Gastropoda</taxon>
        <taxon>Patellogastropoda</taxon>
        <taxon>Lottioidea</taxon>
        <taxon>Lottiidae</taxon>
        <taxon>Lottia</taxon>
    </lineage>
</organism>
<dbReference type="RefSeq" id="XP_009064111.1">
    <property type="nucleotide sequence ID" value="XM_009065863.1"/>
</dbReference>
<dbReference type="HOGENOM" id="CLU_010287_0_0_1"/>
<evidence type="ECO:0000256" key="3">
    <source>
        <dbReference type="ARBA" id="ARBA00004496"/>
    </source>
</evidence>
<gene>
    <name evidence="17" type="ORF">LOTGIDRAFT_130809</name>
</gene>
<dbReference type="InterPro" id="IPR029071">
    <property type="entry name" value="Ubiquitin-like_domsf"/>
</dbReference>
<dbReference type="FunFam" id="3.90.70.10:FF:000029">
    <property type="entry name" value="ubiquitin carboxyl-terminal hydrolase 48 isoform X1"/>
    <property type="match status" value="1"/>
</dbReference>
<dbReference type="InterPro" id="IPR044743">
    <property type="entry name" value="Ubl_USP48"/>
</dbReference>
<dbReference type="GO" id="GO:0005829">
    <property type="term" value="C:cytosol"/>
    <property type="evidence" value="ECO:0007669"/>
    <property type="project" value="TreeGrafter"/>
</dbReference>
<dbReference type="InterPro" id="IPR000626">
    <property type="entry name" value="Ubiquitin-like_dom"/>
</dbReference>